<proteinExistence type="predicted"/>
<dbReference type="InterPro" id="IPR018378">
    <property type="entry name" value="C-type_lectin_CS"/>
</dbReference>
<dbReference type="Pfam" id="PF00059">
    <property type="entry name" value="Lectin_C"/>
    <property type="match status" value="1"/>
</dbReference>
<accession>A0A0B1TPC1</accession>
<reference evidence="5 6" key="1">
    <citation type="submission" date="2014-03" db="EMBL/GenBank/DDBJ databases">
        <title>Draft genome of the hookworm Oesophagostomum dentatum.</title>
        <authorList>
            <person name="Mitreva M."/>
        </authorList>
    </citation>
    <scope>NUCLEOTIDE SEQUENCE [LARGE SCALE GENOMIC DNA]</scope>
    <source>
        <strain evidence="5 6">OD-Hann</strain>
    </source>
</reference>
<evidence type="ECO:0000256" key="2">
    <source>
        <dbReference type="SAM" id="SignalP"/>
    </source>
</evidence>
<dbReference type="OrthoDB" id="5787264at2759"/>
<keyword evidence="1" id="KW-1015">Disulfide bond</keyword>
<dbReference type="Pfam" id="PF00092">
    <property type="entry name" value="VWA"/>
    <property type="match status" value="1"/>
</dbReference>
<keyword evidence="6" id="KW-1185">Reference proteome</keyword>
<dbReference type="InterPro" id="IPR001304">
    <property type="entry name" value="C-type_lectin-like"/>
</dbReference>
<gene>
    <name evidence="5" type="ORF">OESDEN_00923</name>
</gene>
<evidence type="ECO:0000259" key="4">
    <source>
        <dbReference type="PROSITE" id="PS50234"/>
    </source>
</evidence>
<dbReference type="Proteomes" id="UP000053660">
    <property type="component" value="Unassembled WGS sequence"/>
</dbReference>
<name>A0A0B1TPC1_OESDE</name>
<dbReference type="SMART" id="SM00327">
    <property type="entry name" value="VWA"/>
    <property type="match status" value="1"/>
</dbReference>
<evidence type="ECO:0000256" key="1">
    <source>
        <dbReference type="ARBA" id="ARBA00023157"/>
    </source>
</evidence>
<keyword evidence="2" id="KW-0732">Signal</keyword>
<dbReference type="InterPro" id="IPR016186">
    <property type="entry name" value="C-type_lectin-like/link_sf"/>
</dbReference>
<dbReference type="SUPFAM" id="SSF53300">
    <property type="entry name" value="vWA-like"/>
    <property type="match status" value="1"/>
</dbReference>
<sequence>MWCSLLLLALFSAGAQGAVLATNLNQGFTPLQYQCNVQKQNIWVDVLFLIDSSNLMTKRGFNEVIEFIVSSTRGIPIGQGSKQTRVGFITYGDKATVTYDLDYWYTGESLISKIKMDYLGSTGTNMAEAIQLANKVFNSRSHRPNVPKVIVVVAAGFKKGSDSPVPAANTFKDFGGIIITVEYLQEAGIPVPILKQIASQGYSISNQDQYLTSDTLAIMLGRANCFCPENYVPYLYNRPEYGCFRAAKLPAERSNAERSCSMEHDGKLVKVENYDKAKFLMTILKKGDSWIGLKREGRDFIWPDNKKLQRTDFTMWYRNQVPFTGPECMSMFEDKKLGGYFWKSHPCTMGLPYVCEIKPCSTEKYCTEPLTSRRQMHRMYMAPIKQEPAKKP</sequence>
<dbReference type="PANTHER" id="PTHR31024">
    <property type="entry name" value="C-TYPE LECTIN"/>
    <property type="match status" value="1"/>
</dbReference>
<dbReference type="SMART" id="SM00034">
    <property type="entry name" value="CLECT"/>
    <property type="match status" value="1"/>
</dbReference>
<protein>
    <submittedName>
        <fullName evidence="5">von Willebrand factor type A domain protein</fullName>
    </submittedName>
</protein>
<feature type="chain" id="PRO_5002082337" evidence="2">
    <location>
        <begin position="18"/>
        <end position="392"/>
    </location>
</feature>
<evidence type="ECO:0000313" key="6">
    <source>
        <dbReference type="Proteomes" id="UP000053660"/>
    </source>
</evidence>
<dbReference type="AlphaFoldDB" id="A0A0B1TPC1"/>
<dbReference type="Gene3D" id="3.40.50.410">
    <property type="entry name" value="von Willebrand factor, type A domain"/>
    <property type="match status" value="1"/>
</dbReference>
<dbReference type="EMBL" id="KN549245">
    <property type="protein sequence ID" value="KHJ99099.1"/>
    <property type="molecule type" value="Genomic_DNA"/>
</dbReference>
<dbReference type="InterPro" id="IPR002035">
    <property type="entry name" value="VWF_A"/>
</dbReference>
<dbReference type="SUPFAM" id="SSF56436">
    <property type="entry name" value="C-type lectin-like"/>
    <property type="match status" value="1"/>
</dbReference>
<evidence type="ECO:0000259" key="3">
    <source>
        <dbReference type="PROSITE" id="PS50041"/>
    </source>
</evidence>
<dbReference type="InterPro" id="IPR036465">
    <property type="entry name" value="vWFA_dom_sf"/>
</dbReference>
<dbReference type="PROSITE" id="PS00615">
    <property type="entry name" value="C_TYPE_LECTIN_1"/>
    <property type="match status" value="1"/>
</dbReference>
<dbReference type="CDD" id="cd00037">
    <property type="entry name" value="CLECT"/>
    <property type="match status" value="1"/>
</dbReference>
<feature type="signal peptide" evidence="2">
    <location>
        <begin position="1"/>
        <end position="17"/>
    </location>
</feature>
<feature type="domain" description="VWFA" evidence="4">
    <location>
        <begin position="45"/>
        <end position="235"/>
    </location>
</feature>
<organism evidence="5 6">
    <name type="scientific">Oesophagostomum dentatum</name>
    <name type="common">Nodular worm</name>
    <dbReference type="NCBI Taxonomy" id="61180"/>
    <lineage>
        <taxon>Eukaryota</taxon>
        <taxon>Metazoa</taxon>
        <taxon>Ecdysozoa</taxon>
        <taxon>Nematoda</taxon>
        <taxon>Chromadorea</taxon>
        <taxon>Rhabditida</taxon>
        <taxon>Rhabditina</taxon>
        <taxon>Rhabditomorpha</taxon>
        <taxon>Strongyloidea</taxon>
        <taxon>Strongylidae</taxon>
        <taxon>Oesophagostomum</taxon>
    </lineage>
</organism>
<dbReference type="PROSITE" id="PS50041">
    <property type="entry name" value="C_TYPE_LECTIN_2"/>
    <property type="match status" value="1"/>
</dbReference>
<dbReference type="InterPro" id="IPR016187">
    <property type="entry name" value="CTDL_fold"/>
</dbReference>
<dbReference type="Gene3D" id="3.10.100.10">
    <property type="entry name" value="Mannose-Binding Protein A, subunit A"/>
    <property type="match status" value="1"/>
</dbReference>
<evidence type="ECO:0000313" key="5">
    <source>
        <dbReference type="EMBL" id="KHJ99099.1"/>
    </source>
</evidence>
<feature type="domain" description="C-type lectin" evidence="3">
    <location>
        <begin position="243"/>
        <end position="356"/>
    </location>
</feature>
<dbReference type="PROSITE" id="PS50234">
    <property type="entry name" value="VWFA"/>
    <property type="match status" value="1"/>
</dbReference>
<dbReference type="PANTHER" id="PTHR31024:SF3">
    <property type="entry name" value="C-TYPE LECTIN-RELATED"/>
    <property type="match status" value="1"/>
</dbReference>